<dbReference type="InterPro" id="IPR008380">
    <property type="entry name" value="HAD-SF_hydro_IG_5-nucl"/>
</dbReference>
<feature type="region of interest" description="Disordered" evidence="8">
    <location>
        <begin position="1"/>
        <end position="25"/>
    </location>
</feature>
<evidence type="ECO:0000256" key="5">
    <source>
        <dbReference type="ARBA" id="ARBA00022723"/>
    </source>
</evidence>
<evidence type="ECO:0000256" key="6">
    <source>
        <dbReference type="ARBA" id="ARBA00022801"/>
    </source>
</evidence>
<dbReference type="Pfam" id="PF10237">
    <property type="entry name" value="N6-adenineMlase"/>
    <property type="match status" value="2"/>
</dbReference>
<dbReference type="GO" id="GO:0008253">
    <property type="term" value="F:5'-nucleotidase activity"/>
    <property type="evidence" value="ECO:0007669"/>
    <property type="project" value="TreeGrafter"/>
</dbReference>
<evidence type="ECO:0000256" key="2">
    <source>
        <dbReference type="ARBA" id="ARBA00022490"/>
    </source>
</evidence>
<name>A0A812AL24_ACAPH</name>
<dbReference type="PANTHER" id="PTHR12103:SF12">
    <property type="entry name" value="FI20020P1"/>
    <property type="match status" value="1"/>
</dbReference>
<keyword evidence="3 9" id="KW-0489">Methyltransferase</keyword>
<evidence type="ECO:0000256" key="3">
    <source>
        <dbReference type="ARBA" id="ARBA00022603"/>
    </source>
</evidence>
<dbReference type="AlphaFoldDB" id="A0A812AL24"/>
<sequence>MELNEDHSPSNEDNNNDDEDDDIPQLSATTMAALQEFYAEQLQQLNSNDNESQNFKENWQLSQFWYDDRTAEYLAKEAFAACGKNGKICCLSSPTAFHPPFLSEECLTKTSQSIKYLTKNKIILCVGALMEECAKKLLQVTPTNFEVDGWLSNCFLIYIVACNSLLSILHSLFICPLKKQDAEAMYLVFFSSSSSSSLCNYNFNSSLTHRSSNVSSRNFHTSHLHLRNDLKSIYKQRKEQLKEYDFPADVNRKAIFANNEVQLEKIEVYGFDYDYTLASYTPELHDLIYDLGRDSLVYNSKYPDGLRKMKYDPNFAVRGLHYDVRKGLLMKIDSFHHIMLGTVYRSSNKDNAFT</sequence>
<feature type="compositionally biased region" description="Acidic residues" evidence="8">
    <location>
        <begin position="14"/>
        <end position="23"/>
    </location>
</feature>
<dbReference type="GO" id="GO:0032259">
    <property type="term" value="P:methylation"/>
    <property type="evidence" value="ECO:0007669"/>
    <property type="project" value="UniProtKB-KW"/>
</dbReference>
<keyword evidence="7" id="KW-0460">Magnesium</keyword>
<dbReference type="PANTHER" id="PTHR12103">
    <property type="entry name" value="5'-NUCLEOTIDASE DOMAIN-CONTAINING"/>
    <property type="match status" value="1"/>
</dbReference>
<keyword evidence="4 9" id="KW-0808">Transferase</keyword>
<dbReference type="GO" id="GO:0046872">
    <property type="term" value="F:metal ion binding"/>
    <property type="evidence" value="ECO:0007669"/>
    <property type="project" value="UniProtKB-KW"/>
</dbReference>
<accession>A0A812AL24</accession>
<keyword evidence="10" id="KW-1185">Reference proteome</keyword>
<gene>
    <name evidence="9" type="ORF">SPHA_975</name>
</gene>
<dbReference type="InterPro" id="IPR036412">
    <property type="entry name" value="HAD-like_sf"/>
</dbReference>
<protein>
    <submittedName>
        <fullName evidence="9">EEF1A lysine methyltransferase 1,5'-nucleotidase domain-containing protein 3,5'-nucleotidase domain-containing protein 2</fullName>
    </submittedName>
</protein>
<keyword evidence="5" id="KW-0479">Metal-binding</keyword>
<reference evidence="9" key="1">
    <citation type="submission" date="2021-01" db="EMBL/GenBank/DDBJ databases">
        <authorList>
            <person name="Li R."/>
            <person name="Bekaert M."/>
        </authorList>
    </citation>
    <scope>NUCLEOTIDE SEQUENCE</scope>
    <source>
        <strain evidence="9">Farmed</strain>
    </source>
</reference>
<dbReference type="Pfam" id="PF05761">
    <property type="entry name" value="5_nucleotid"/>
    <property type="match status" value="1"/>
</dbReference>
<evidence type="ECO:0000313" key="10">
    <source>
        <dbReference type="Proteomes" id="UP000597762"/>
    </source>
</evidence>
<comment type="caution">
    <text evidence="9">The sequence shown here is derived from an EMBL/GenBank/DDBJ whole genome shotgun (WGS) entry which is preliminary data.</text>
</comment>
<dbReference type="OrthoDB" id="206354at2759"/>
<dbReference type="SUPFAM" id="SSF56784">
    <property type="entry name" value="HAD-like"/>
    <property type="match status" value="1"/>
</dbReference>
<feature type="compositionally biased region" description="Basic and acidic residues" evidence="8">
    <location>
        <begin position="1"/>
        <end position="10"/>
    </location>
</feature>
<dbReference type="Proteomes" id="UP000597762">
    <property type="component" value="Unassembled WGS sequence"/>
</dbReference>
<evidence type="ECO:0000256" key="1">
    <source>
        <dbReference type="ARBA" id="ARBA00004496"/>
    </source>
</evidence>
<evidence type="ECO:0000313" key="9">
    <source>
        <dbReference type="EMBL" id="CAE1141982.1"/>
    </source>
</evidence>
<proteinExistence type="predicted"/>
<evidence type="ECO:0000256" key="8">
    <source>
        <dbReference type="SAM" id="MobiDB-lite"/>
    </source>
</evidence>
<comment type="subcellular location">
    <subcellularLocation>
        <location evidence="1">Cytoplasm</location>
    </subcellularLocation>
</comment>
<evidence type="ECO:0000256" key="4">
    <source>
        <dbReference type="ARBA" id="ARBA00022679"/>
    </source>
</evidence>
<keyword evidence="2" id="KW-0963">Cytoplasm</keyword>
<dbReference type="GO" id="GO:0008168">
    <property type="term" value="F:methyltransferase activity"/>
    <property type="evidence" value="ECO:0007669"/>
    <property type="project" value="UniProtKB-KW"/>
</dbReference>
<dbReference type="GO" id="GO:0005737">
    <property type="term" value="C:cytoplasm"/>
    <property type="evidence" value="ECO:0007669"/>
    <property type="project" value="UniProtKB-SubCell"/>
</dbReference>
<keyword evidence="6" id="KW-0378">Hydrolase</keyword>
<dbReference type="EMBL" id="CAHIKZ030000027">
    <property type="protein sequence ID" value="CAE1141982.1"/>
    <property type="molecule type" value="Genomic_DNA"/>
</dbReference>
<organism evidence="9 10">
    <name type="scientific">Acanthosepion pharaonis</name>
    <name type="common">Pharaoh cuttlefish</name>
    <name type="synonym">Sepia pharaonis</name>
    <dbReference type="NCBI Taxonomy" id="158019"/>
    <lineage>
        <taxon>Eukaryota</taxon>
        <taxon>Metazoa</taxon>
        <taxon>Spiralia</taxon>
        <taxon>Lophotrochozoa</taxon>
        <taxon>Mollusca</taxon>
        <taxon>Cephalopoda</taxon>
        <taxon>Coleoidea</taxon>
        <taxon>Decapodiformes</taxon>
        <taxon>Sepiida</taxon>
        <taxon>Sepiina</taxon>
        <taxon>Sepiidae</taxon>
        <taxon>Acanthosepion</taxon>
    </lineage>
</organism>
<evidence type="ECO:0000256" key="7">
    <source>
        <dbReference type="ARBA" id="ARBA00022842"/>
    </source>
</evidence>
<dbReference type="InterPro" id="IPR041370">
    <property type="entry name" value="Mlase_EEF1AKMT1/ZCCHC4"/>
</dbReference>